<dbReference type="GO" id="GO:0032259">
    <property type="term" value="P:methylation"/>
    <property type="evidence" value="ECO:0007669"/>
    <property type="project" value="UniProtKB-KW"/>
</dbReference>
<dbReference type="RefSeq" id="WP_345475575.1">
    <property type="nucleotide sequence ID" value="NZ_BAABHF010000067.1"/>
</dbReference>
<comment type="caution">
    <text evidence="2">The sequence shown here is derived from an EMBL/GenBank/DDBJ whole genome shotgun (WGS) entry which is preliminary data.</text>
</comment>
<reference evidence="3" key="1">
    <citation type="journal article" date="2019" name="Int. J. Syst. Evol. Microbiol.">
        <title>The Global Catalogue of Microorganisms (GCM) 10K type strain sequencing project: providing services to taxonomists for standard genome sequencing and annotation.</title>
        <authorList>
            <consortium name="The Broad Institute Genomics Platform"/>
            <consortium name="The Broad Institute Genome Sequencing Center for Infectious Disease"/>
            <person name="Wu L."/>
            <person name="Ma J."/>
        </authorList>
    </citation>
    <scope>NUCLEOTIDE SEQUENCE [LARGE SCALE GENOMIC DNA]</scope>
    <source>
        <strain evidence="3">JCM 17933</strain>
    </source>
</reference>
<feature type="domain" description="Methyltransferase" evidence="1">
    <location>
        <begin position="51"/>
        <end position="144"/>
    </location>
</feature>
<dbReference type="Proteomes" id="UP001500503">
    <property type="component" value="Unassembled WGS sequence"/>
</dbReference>
<dbReference type="EMBL" id="BAABHF010000067">
    <property type="protein sequence ID" value="GAA4520960.1"/>
    <property type="molecule type" value="Genomic_DNA"/>
</dbReference>
<evidence type="ECO:0000313" key="3">
    <source>
        <dbReference type="Proteomes" id="UP001500503"/>
    </source>
</evidence>
<accession>A0ABP8R8I5</accession>
<dbReference type="PANTHER" id="PTHR43591">
    <property type="entry name" value="METHYLTRANSFERASE"/>
    <property type="match status" value="1"/>
</dbReference>
<organism evidence="2 3">
    <name type="scientific">Actinoallomurus oryzae</name>
    <dbReference type="NCBI Taxonomy" id="502180"/>
    <lineage>
        <taxon>Bacteria</taxon>
        <taxon>Bacillati</taxon>
        <taxon>Actinomycetota</taxon>
        <taxon>Actinomycetes</taxon>
        <taxon>Streptosporangiales</taxon>
        <taxon>Thermomonosporaceae</taxon>
        <taxon>Actinoallomurus</taxon>
    </lineage>
</organism>
<protein>
    <submittedName>
        <fullName evidence="2">Methyltransferase domain-containing protein</fullName>
    </submittedName>
</protein>
<dbReference type="Gene3D" id="3.40.50.150">
    <property type="entry name" value="Vaccinia Virus protein VP39"/>
    <property type="match status" value="1"/>
</dbReference>
<keyword evidence="2" id="KW-0808">Transferase</keyword>
<dbReference type="SUPFAM" id="SSF53335">
    <property type="entry name" value="S-adenosyl-L-methionine-dependent methyltransferases"/>
    <property type="match status" value="1"/>
</dbReference>
<keyword evidence="3" id="KW-1185">Reference proteome</keyword>
<dbReference type="InterPro" id="IPR029063">
    <property type="entry name" value="SAM-dependent_MTases_sf"/>
</dbReference>
<dbReference type="Pfam" id="PF13649">
    <property type="entry name" value="Methyltransf_25"/>
    <property type="match status" value="1"/>
</dbReference>
<dbReference type="InterPro" id="IPR041698">
    <property type="entry name" value="Methyltransf_25"/>
</dbReference>
<proteinExistence type="predicted"/>
<keyword evidence="2" id="KW-0489">Methyltransferase</keyword>
<evidence type="ECO:0000313" key="2">
    <source>
        <dbReference type="EMBL" id="GAA4520960.1"/>
    </source>
</evidence>
<name>A0ABP8R8I5_9ACTN</name>
<gene>
    <name evidence="2" type="ORF">GCM10023191_098620</name>
</gene>
<dbReference type="CDD" id="cd02440">
    <property type="entry name" value="AdoMet_MTases"/>
    <property type="match status" value="1"/>
</dbReference>
<dbReference type="GO" id="GO:0008168">
    <property type="term" value="F:methyltransferase activity"/>
    <property type="evidence" value="ECO:0007669"/>
    <property type="project" value="UniProtKB-KW"/>
</dbReference>
<evidence type="ECO:0000259" key="1">
    <source>
        <dbReference type="Pfam" id="PF13649"/>
    </source>
</evidence>
<sequence>MASVVNAAQAEVWNGLDGTRYAEEPDRLDMVNGAFNADLFAAAPVAPEYNVLDIGCGTGQTTRIAAKRTRGDVVGIDLSAAMLETAREKARAEGLSNIEFVQGDAQVHEFPEGKFDVVLSRFGLMYFADPVQAMSHIARAMRPGARLAAVCVGDHGKGDWGQVFAAMAANLPMPEVPAGDMADGFPTPDNIARVLNDAGFTEVSNEEVVRTNVWGRDAEDAADFLFSFEEGRQVFEALDPEVRDRARRGVIEALRPFERPDGVHMSTPAWLTTAVRP</sequence>